<protein>
    <submittedName>
        <fullName evidence="1">Uncharacterized protein</fullName>
    </submittedName>
</protein>
<evidence type="ECO:0000313" key="1">
    <source>
        <dbReference type="EMBL" id="SDL30471.1"/>
    </source>
</evidence>
<organism evidence="1 2">
    <name type="scientific">Natronincola ferrireducens</name>
    <dbReference type="NCBI Taxonomy" id="393762"/>
    <lineage>
        <taxon>Bacteria</taxon>
        <taxon>Bacillati</taxon>
        <taxon>Bacillota</taxon>
        <taxon>Clostridia</taxon>
        <taxon>Peptostreptococcales</taxon>
        <taxon>Natronincolaceae</taxon>
        <taxon>Natronincola</taxon>
    </lineage>
</organism>
<proteinExistence type="predicted"/>
<evidence type="ECO:0000313" key="2">
    <source>
        <dbReference type="Proteomes" id="UP000198718"/>
    </source>
</evidence>
<dbReference type="AlphaFoldDB" id="A0A1G9IZD6"/>
<accession>A0A1G9IZD6</accession>
<dbReference type="Proteomes" id="UP000198718">
    <property type="component" value="Unassembled WGS sequence"/>
</dbReference>
<keyword evidence="2" id="KW-1185">Reference proteome</keyword>
<reference evidence="1 2" key="1">
    <citation type="submission" date="2016-10" db="EMBL/GenBank/DDBJ databases">
        <authorList>
            <person name="de Groot N.N."/>
        </authorList>
    </citation>
    <scope>NUCLEOTIDE SEQUENCE [LARGE SCALE GENOMIC DNA]</scope>
    <source>
        <strain evidence="1 2">DSM 18346</strain>
    </source>
</reference>
<dbReference type="EMBL" id="FNFP01000014">
    <property type="protein sequence ID" value="SDL30471.1"/>
    <property type="molecule type" value="Genomic_DNA"/>
</dbReference>
<sequence length="68" mass="8062">MIALAANKIIDINEYIAKKSTDKAKNNSLYKKIRTDYVEEEERQKTLNLFMRVLATMEKESYKQMTEK</sequence>
<name>A0A1G9IZD6_9FIRM</name>
<gene>
    <name evidence="1" type="ORF">SAMN05660472_02981</name>
</gene>